<sequence>MRKSTLFFSRMGLSNDMVFSFTEKTDANGYDALVAAALHGDERAAAELVQSVQRPSLRYAAAILKSEELAHDAVQEAFIEAFTKLYQLRTPAAFPAWFRRIVFKQCDRIRRKRSEQADNETEATNDDDPQKQFLRTELQERFYQELRRLPEKERRLAELHFIERARHRRIADELGWSEHTVKNRLRTVRRRLQTVMLPFLESKAQIWTALRLAA</sequence>
<dbReference type="PANTHER" id="PTHR43133:SF8">
    <property type="entry name" value="RNA POLYMERASE SIGMA FACTOR HI_1459-RELATED"/>
    <property type="match status" value="1"/>
</dbReference>
<dbReference type="InterPro" id="IPR013324">
    <property type="entry name" value="RNA_pol_sigma_r3/r4-like"/>
</dbReference>
<comment type="similarity">
    <text evidence="1">Belongs to the sigma-70 factor family. ECF subfamily.</text>
</comment>
<evidence type="ECO:0000256" key="1">
    <source>
        <dbReference type="ARBA" id="ARBA00010641"/>
    </source>
</evidence>
<evidence type="ECO:0000313" key="9">
    <source>
        <dbReference type="Proteomes" id="UP000460298"/>
    </source>
</evidence>
<accession>A0A833LXX8</accession>
<name>A0A833LXX8_9LEPT</name>
<dbReference type="Proteomes" id="UP000460298">
    <property type="component" value="Unassembled WGS sequence"/>
</dbReference>
<protein>
    <submittedName>
        <fullName evidence="8">Sigma-70 family RNA polymerase sigma factor</fullName>
    </submittedName>
</protein>
<gene>
    <name evidence="8" type="ORF">F9K24_13520</name>
</gene>
<evidence type="ECO:0000259" key="6">
    <source>
        <dbReference type="Pfam" id="PF04542"/>
    </source>
</evidence>
<dbReference type="Pfam" id="PF08281">
    <property type="entry name" value="Sigma70_r4_2"/>
    <property type="match status" value="1"/>
</dbReference>
<dbReference type="InterPro" id="IPR007627">
    <property type="entry name" value="RNA_pol_sigma70_r2"/>
</dbReference>
<dbReference type="GO" id="GO:0003677">
    <property type="term" value="F:DNA binding"/>
    <property type="evidence" value="ECO:0007669"/>
    <property type="project" value="UniProtKB-KW"/>
</dbReference>
<dbReference type="Pfam" id="PF04542">
    <property type="entry name" value="Sigma70_r2"/>
    <property type="match status" value="1"/>
</dbReference>
<evidence type="ECO:0000256" key="4">
    <source>
        <dbReference type="ARBA" id="ARBA00023125"/>
    </source>
</evidence>
<dbReference type="InterPro" id="IPR013249">
    <property type="entry name" value="RNA_pol_sigma70_r4_t2"/>
</dbReference>
<dbReference type="GO" id="GO:0016987">
    <property type="term" value="F:sigma factor activity"/>
    <property type="evidence" value="ECO:0007669"/>
    <property type="project" value="UniProtKB-KW"/>
</dbReference>
<evidence type="ECO:0000256" key="2">
    <source>
        <dbReference type="ARBA" id="ARBA00023015"/>
    </source>
</evidence>
<dbReference type="InterPro" id="IPR036388">
    <property type="entry name" value="WH-like_DNA-bd_sf"/>
</dbReference>
<dbReference type="InterPro" id="IPR013325">
    <property type="entry name" value="RNA_pol_sigma_r2"/>
</dbReference>
<dbReference type="SUPFAM" id="SSF88946">
    <property type="entry name" value="Sigma2 domain of RNA polymerase sigma factors"/>
    <property type="match status" value="1"/>
</dbReference>
<dbReference type="InterPro" id="IPR039425">
    <property type="entry name" value="RNA_pol_sigma-70-like"/>
</dbReference>
<dbReference type="InterPro" id="IPR014284">
    <property type="entry name" value="RNA_pol_sigma-70_dom"/>
</dbReference>
<evidence type="ECO:0000256" key="3">
    <source>
        <dbReference type="ARBA" id="ARBA00023082"/>
    </source>
</evidence>
<dbReference type="SUPFAM" id="SSF88659">
    <property type="entry name" value="Sigma3 and sigma4 domains of RNA polymerase sigma factors"/>
    <property type="match status" value="1"/>
</dbReference>
<keyword evidence="4" id="KW-0238">DNA-binding</keyword>
<comment type="caution">
    <text evidence="8">The sequence shown here is derived from an EMBL/GenBank/DDBJ whole genome shotgun (WGS) entry which is preliminary data.</text>
</comment>
<dbReference type="PANTHER" id="PTHR43133">
    <property type="entry name" value="RNA POLYMERASE ECF-TYPE SIGMA FACTO"/>
    <property type="match status" value="1"/>
</dbReference>
<keyword evidence="3" id="KW-0731">Sigma factor</keyword>
<keyword evidence="2" id="KW-0805">Transcription regulation</keyword>
<dbReference type="Gene3D" id="1.10.1740.10">
    <property type="match status" value="1"/>
</dbReference>
<dbReference type="EMBL" id="WBUI01000013">
    <property type="protein sequence ID" value="KAB2931611.1"/>
    <property type="molecule type" value="Genomic_DNA"/>
</dbReference>
<evidence type="ECO:0000259" key="7">
    <source>
        <dbReference type="Pfam" id="PF08281"/>
    </source>
</evidence>
<dbReference type="AlphaFoldDB" id="A0A833LXX8"/>
<proteinExistence type="inferred from homology"/>
<evidence type="ECO:0000256" key="5">
    <source>
        <dbReference type="ARBA" id="ARBA00023163"/>
    </source>
</evidence>
<dbReference type="GO" id="GO:0006352">
    <property type="term" value="P:DNA-templated transcription initiation"/>
    <property type="evidence" value="ECO:0007669"/>
    <property type="project" value="InterPro"/>
</dbReference>
<reference evidence="8 9" key="1">
    <citation type="submission" date="2019-10" db="EMBL/GenBank/DDBJ databases">
        <title>Extracellular Electron Transfer in a Candidatus Methanoperedens spp. Enrichment Culture.</title>
        <authorList>
            <person name="Berger S."/>
            <person name="Rangel Shaw D."/>
            <person name="Berben T."/>
            <person name="In 'T Zandt M."/>
            <person name="Frank J."/>
            <person name="Reimann J."/>
            <person name="Jetten M.S.M."/>
            <person name="Welte C.U."/>
        </authorList>
    </citation>
    <scope>NUCLEOTIDE SEQUENCE [LARGE SCALE GENOMIC DNA]</scope>
    <source>
        <strain evidence="8">SB12</strain>
    </source>
</reference>
<keyword evidence="5" id="KW-0804">Transcription</keyword>
<feature type="domain" description="RNA polymerase sigma-70 region 2" evidence="6">
    <location>
        <begin position="48"/>
        <end position="113"/>
    </location>
</feature>
<dbReference type="Gene3D" id="1.10.10.10">
    <property type="entry name" value="Winged helix-like DNA-binding domain superfamily/Winged helix DNA-binding domain"/>
    <property type="match status" value="1"/>
</dbReference>
<evidence type="ECO:0000313" key="8">
    <source>
        <dbReference type="EMBL" id="KAB2931611.1"/>
    </source>
</evidence>
<feature type="domain" description="RNA polymerase sigma factor 70 region 4 type 2" evidence="7">
    <location>
        <begin position="140"/>
        <end position="192"/>
    </location>
</feature>
<organism evidence="8 9">
    <name type="scientific">Leptonema illini</name>
    <dbReference type="NCBI Taxonomy" id="183"/>
    <lineage>
        <taxon>Bacteria</taxon>
        <taxon>Pseudomonadati</taxon>
        <taxon>Spirochaetota</taxon>
        <taxon>Spirochaetia</taxon>
        <taxon>Leptospirales</taxon>
        <taxon>Leptospiraceae</taxon>
        <taxon>Leptonema</taxon>
    </lineage>
</organism>
<dbReference type="NCBIfam" id="TIGR02937">
    <property type="entry name" value="sigma70-ECF"/>
    <property type="match status" value="1"/>
</dbReference>